<protein>
    <submittedName>
        <fullName evidence="4">Helix-turn-helix domain-containing protein</fullName>
    </submittedName>
</protein>
<dbReference type="Proteomes" id="UP001602119">
    <property type="component" value="Unassembled WGS sequence"/>
</dbReference>
<dbReference type="RefSeq" id="WP_387344949.1">
    <property type="nucleotide sequence ID" value="NZ_JBIAXI010000018.1"/>
</dbReference>
<dbReference type="Gene3D" id="2.60.120.10">
    <property type="entry name" value="Jelly Rolls"/>
    <property type="match status" value="1"/>
</dbReference>
<organism evidence="4 5">
    <name type="scientific">Microtetraspora fusca</name>
    <dbReference type="NCBI Taxonomy" id="1997"/>
    <lineage>
        <taxon>Bacteria</taxon>
        <taxon>Bacillati</taxon>
        <taxon>Actinomycetota</taxon>
        <taxon>Actinomycetes</taxon>
        <taxon>Streptosporangiales</taxon>
        <taxon>Streptosporangiaceae</taxon>
        <taxon>Microtetraspora</taxon>
    </lineage>
</organism>
<dbReference type="SUPFAM" id="SSF51182">
    <property type="entry name" value="RmlC-like cupins"/>
    <property type="match status" value="1"/>
</dbReference>
<dbReference type="InterPro" id="IPR050807">
    <property type="entry name" value="TransReg_Diox_bact_type"/>
</dbReference>
<proteinExistence type="predicted"/>
<feature type="domain" description="HTH cro/C1-type" evidence="3">
    <location>
        <begin position="46"/>
        <end position="100"/>
    </location>
</feature>
<keyword evidence="5" id="KW-1185">Reference proteome</keyword>
<dbReference type="SUPFAM" id="SSF47413">
    <property type="entry name" value="lambda repressor-like DNA-binding domains"/>
    <property type="match status" value="1"/>
</dbReference>
<dbReference type="InterPro" id="IPR011051">
    <property type="entry name" value="RmlC_Cupin_sf"/>
</dbReference>
<evidence type="ECO:0000256" key="1">
    <source>
        <dbReference type="ARBA" id="ARBA00023125"/>
    </source>
</evidence>
<dbReference type="PANTHER" id="PTHR46797:SF1">
    <property type="entry name" value="METHYLPHOSPHONATE SYNTHASE"/>
    <property type="match status" value="1"/>
</dbReference>
<dbReference type="PANTHER" id="PTHR46797">
    <property type="entry name" value="HTH-TYPE TRANSCRIPTIONAL REGULATOR"/>
    <property type="match status" value="1"/>
</dbReference>
<dbReference type="Pfam" id="PF01381">
    <property type="entry name" value="HTH_3"/>
    <property type="match status" value="1"/>
</dbReference>
<reference evidence="4 5" key="1">
    <citation type="submission" date="2024-10" db="EMBL/GenBank/DDBJ databases">
        <title>The Natural Products Discovery Center: Release of the First 8490 Sequenced Strains for Exploring Actinobacteria Biosynthetic Diversity.</title>
        <authorList>
            <person name="Kalkreuter E."/>
            <person name="Kautsar S.A."/>
            <person name="Yang D."/>
            <person name="Bader C.D."/>
            <person name="Teijaro C.N."/>
            <person name="Fluegel L."/>
            <person name="Davis C.M."/>
            <person name="Simpson J.R."/>
            <person name="Lauterbach L."/>
            <person name="Steele A.D."/>
            <person name="Gui C."/>
            <person name="Meng S."/>
            <person name="Li G."/>
            <person name="Viehrig K."/>
            <person name="Ye F."/>
            <person name="Su P."/>
            <person name="Kiefer A.F."/>
            <person name="Nichols A."/>
            <person name="Cepeda A.J."/>
            <person name="Yan W."/>
            <person name="Fan B."/>
            <person name="Jiang Y."/>
            <person name="Adhikari A."/>
            <person name="Zheng C.-J."/>
            <person name="Schuster L."/>
            <person name="Cowan T.M."/>
            <person name="Smanski M.J."/>
            <person name="Chevrette M.G."/>
            <person name="De Carvalho L.P.S."/>
            <person name="Shen B."/>
        </authorList>
    </citation>
    <scope>NUCLEOTIDE SEQUENCE [LARGE SCALE GENOMIC DNA]</scope>
    <source>
        <strain evidence="4 5">NPDC001281</strain>
    </source>
</reference>
<name>A0ABW6VB39_MICFU</name>
<feature type="compositionally biased region" description="Basic and acidic residues" evidence="2">
    <location>
        <begin position="13"/>
        <end position="22"/>
    </location>
</feature>
<gene>
    <name evidence="4" type="ORF">ACFY05_27245</name>
</gene>
<evidence type="ECO:0000313" key="5">
    <source>
        <dbReference type="Proteomes" id="UP001602119"/>
    </source>
</evidence>
<dbReference type="CDD" id="cd02209">
    <property type="entry name" value="cupin_XRE_C"/>
    <property type="match status" value="1"/>
</dbReference>
<evidence type="ECO:0000259" key="3">
    <source>
        <dbReference type="PROSITE" id="PS50943"/>
    </source>
</evidence>
<dbReference type="InterPro" id="IPR013096">
    <property type="entry name" value="Cupin_2"/>
</dbReference>
<dbReference type="PROSITE" id="PS50943">
    <property type="entry name" value="HTH_CROC1"/>
    <property type="match status" value="1"/>
</dbReference>
<dbReference type="InterPro" id="IPR001387">
    <property type="entry name" value="Cro/C1-type_HTH"/>
</dbReference>
<dbReference type="Pfam" id="PF07883">
    <property type="entry name" value="Cupin_2"/>
    <property type="match status" value="1"/>
</dbReference>
<feature type="region of interest" description="Disordered" evidence="2">
    <location>
        <begin position="1"/>
        <end position="39"/>
    </location>
</feature>
<dbReference type="InterPro" id="IPR010982">
    <property type="entry name" value="Lambda_DNA-bd_dom_sf"/>
</dbReference>
<comment type="caution">
    <text evidence="4">The sequence shown here is derived from an EMBL/GenBank/DDBJ whole genome shotgun (WGS) entry which is preliminary data.</text>
</comment>
<dbReference type="CDD" id="cd00093">
    <property type="entry name" value="HTH_XRE"/>
    <property type="match status" value="1"/>
</dbReference>
<dbReference type="EMBL" id="JBIAXI010000018">
    <property type="protein sequence ID" value="MFF4776564.1"/>
    <property type="molecule type" value="Genomic_DNA"/>
</dbReference>
<accession>A0ABW6VB39</accession>
<evidence type="ECO:0000256" key="2">
    <source>
        <dbReference type="SAM" id="MobiDB-lite"/>
    </source>
</evidence>
<sequence length="246" mass="26527">MTPAAEPVEASGTDEKRPRPVADPDPPAPAAGPSARMDMDGLGTRLKELRKRAGLSLRELARQAGVSPSLVSQIENGKSRPSVSTLYAFAQLLDVPIDELFEVDASALANVPVEEAGGSSYDPANAWHPSEYATRISVVHPTHRARLQMAEGVEWERLAATPERDVNFMKITYAPGAASAEGGGVTHDGYEYGYVLSGVLEVTVGHEVFVLHEGESLGFDSTIPHVFRNIGDTEFQGIWFVHGNRH</sequence>
<evidence type="ECO:0000313" key="4">
    <source>
        <dbReference type="EMBL" id="MFF4776564.1"/>
    </source>
</evidence>
<dbReference type="InterPro" id="IPR014710">
    <property type="entry name" value="RmlC-like_jellyroll"/>
</dbReference>
<keyword evidence="1" id="KW-0238">DNA-binding</keyword>
<dbReference type="Gene3D" id="1.10.260.40">
    <property type="entry name" value="lambda repressor-like DNA-binding domains"/>
    <property type="match status" value="1"/>
</dbReference>
<dbReference type="SMART" id="SM00530">
    <property type="entry name" value="HTH_XRE"/>
    <property type="match status" value="1"/>
</dbReference>